<organism evidence="2 3">
    <name type="scientific">Lactonifactor longoviformis DSM 17459</name>
    <dbReference type="NCBI Taxonomy" id="1122155"/>
    <lineage>
        <taxon>Bacteria</taxon>
        <taxon>Bacillati</taxon>
        <taxon>Bacillota</taxon>
        <taxon>Clostridia</taxon>
        <taxon>Eubacteriales</taxon>
        <taxon>Clostridiaceae</taxon>
        <taxon>Lactonifactor</taxon>
    </lineage>
</organism>
<sequence length="145" mass="16523">MTGEEQKKIFSRNLNHFISISGKQQKEIAKDLGISPTTFNTWCVGKVIPPMPKLQKIADYFSITKYDLLESGAGEPQLTRRDQNDISKRLEAMLSELESRQSALMFSGEPLDDETRELLTASLENSLRIAKINAKQKFTPNKYRK</sequence>
<dbReference type="STRING" id="1122155.SAMN02745158_01367"/>
<dbReference type="PROSITE" id="PS50943">
    <property type="entry name" value="HTH_CROC1"/>
    <property type="match status" value="1"/>
</dbReference>
<accession>A0A1M4VWI5</accession>
<dbReference type="InterPro" id="IPR001387">
    <property type="entry name" value="Cro/C1-type_HTH"/>
</dbReference>
<name>A0A1M4VWI5_9CLOT</name>
<feature type="domain" description="HTH cro/C1-type" evidence="1">
    <location>
        <begin position="25"/>
        <end position="68"/>
    </location>
</feature>
<evidence type="ECO:0000259" key="1">
    <source>
        <dbReference type="PROSITE" id="PS50943"/>
    </source>
</evidence>
<dbReference type="Proteomes" id="UP000184245">
    <property type="component" value="Unassembled WGS sequence"/>
</dbReference>
<dbReference type="GO" id="GO:0003677">
    <property type="term" value="F:DNA binding"/>
    <property type="evidence" value="ECO:0007669"/>
    <property type="project" value="InterPro"/>
</dbReference>
<dbReference type="OrthoDB" id="1928139at2"/>
<gene>
    <name evidence="2" type="ORF">SAMN02745158_01367</name>
</gene>
<reference evidence="2 3" key="1">
    <citation type="submission" date="2016-11" db="EMBL/GenBank/DDBJ databases">
        <authorList>
            <person name="Jaros S."/>
            <person name="Januszkiewicz K."/>
            <person name="Wedrychowicz H."/>
        </authorList>
    </citation>
    <scope>NUCLEOTIDE SEQUENCE [LARGE SCALE GENOMIC DNA]</scope>
    <source>
        <strain evidence="2 3">DSM 17459</strain>
    </source>
</reference>
<keyword evidence="3" id="KW-1185">Reference proteome</keyword>
<dbReference type="RefSeq" id="WP_084067722.1">
    <property type="nucleotide sequence ID" value="NZ_FQVI01000005.1"/>
</dbReference>
<evidence type="ECO:0000313" key="3">
    <source>
        <dbReference type="Proteomes" id="UP000184245"/>
    </source>
</evidence>
<dbReference type="EMBL" id="FQVI01000005">
    <property type="protein sequence ID" value="SHE73326.1"/>
    <property type="molecule type" value="Genomic_DNA"/>
</dbReference>
<dbReference type="Gene3D" id="1.10.260.40">
    <property type="entry name" value="lambda repressor-like DNA-binding domains"/>
    <property type="match status" value="1"/>
</dbReference>
<dbReference type="Pfam" id="PF01381">
    <property type="entry name" value="HTH_3"/>
    <property type="match status" value="1"/>
</dbReference>
<dbReference type="AlphaFoldDB" id="A0A1M4VWI5"/>
<evidence type="ECO:0000313" key="2">
    <source>
        <dbReference type="EMBL" id="SHE73326.1"/>
    </source>
</evidence>
<dbReference type="SUPFAM" id="SSF47413">
    <property type="entry name" value="lambda repressor-like DNA-binding domains"/>
    <property type="match status" value="1"/>
</dbReference>
<dbReference type="SMART" id="SM00530">
    <property type="entry name" value="HTH_XRE"/>
    <property type="match status" value="1"/>
</dbReference>
<dbReference type="CDD" id="cd00093">
    <property type="entry name" value="HTH_XRE"/>
    <property type="match status" value="1"/>
</dbReference>
<dbReference type="InterPro" id="IPR010982">
    <property type="entry name" value="Lambda_DNA-bd_dom_sf"/>
</dbReference>
<protein>
    <submittedName>
        <fullName evidence="2">Helix-turn-helix</fullName>
    </submittedName>
</protein>
<proteinExistence type="predicted"/>